<dbReference type="EMBL" id="FNJB01000016">
    <property type="protein sequence ID" value="SDP83965.1"/>
    <property type="molecule type" value="Genomic_DNA"/>
</dbReference>
<name>A0A1H0W0C1_9PSEU</name>
<evidence type="ECO:0000256" key="4">
    <source>
        <dbReference type="ARBA" id="ARBA00023186"/>
    </source>
</evidence>
<keyword evidence="4" id="KW-0143">Chaperone</keyword>
<dbReference type="InterPro" id="IPR025734">
    <property type="entry name" value="EspG"/>
</dbReference>
<comment type="similarity">
    <text evidence="2">Belongs to the EspG family.</text>
</comment>
<protein>
    <submittedName>
        <fullName evidence="5">EspG family protein</fullName>
    </submittedName>
</protein>
<evidence type="ECO:0000256" key="1">
    <source>
        <dbReference type="ARBA" id="ARBA00004496"/>
    </source>
</evidence>
<evidence type="ECO:0000313" key="6">
    <source>
        <dbReference type="Proteomes" id="UP000199651"/>
    </source>
</evidence>
<reference evidence="6" key="1">
    <citation type="submission" date="2016-10" db="EMBL/GenBank/DDBJ databases">
        <authorList>
            <person name="Varghese N."/>
            <person name="Submissions S."/>
        </authorList>
    </citation>
    <scope>NUCLEOTIDE SEQUENCE [LARGE SCALE GENOMIC DNA]</scope>
    <source>
        <strain evidence="6">IBRC-M 10655</strain>
    </source>
</reference>
<sequence length="271" mass="29993">MTAPTRQGTWLRPAEVDLLCTFAEVSPPFPLAVRSHGATADERRDVFRTARAELSARGLADHRGPQGLAAGFVSLLRDGVGSLDMIVARRGGVRRVLVLTRREQALVARQDSGDEAVQLLALSTHDAVEHLMRMVPDQPPAMAAPFSLPRRAVDQTHREILAASDRDGAPRRLSPDELDRVLRRHGLDDATVRRMATHLQPVLGNGQAGIAVKRGYAEAWTRAGEELRWLDTARGRFRIAGGDQADWMSVNPLPRDDLRAELRTLAQRLWH</sequence>
<dbReference type="OrthoDB" id="3680115at2"/>
<dbReference type="Pfam" id="PF14011">
    <property type="entry name" value="ESX-1_EspG"/>
    <property type="match status" value="1"/>
</dbReference>
<dbReference type="RefSeq" id="WP_091383425.1">
    <property type="nucleotide sequence ID" value="NZ_FNDV01000016.1"/>
</dbReference>
<dbReference type="STRING" id="504798.SAMN05421871_116113"/>
<organism evidence="5 6">
    <name type="scientific">Actinokineospora alba</name>
    <dbReference type="NCBI Taxonomy" id="504798"/>
    <lineage>
        <taxon>Bacteria</taxon>
        <taxon>Bacillati</taxon>
        <taxon>Actinomycetota</taxon>
        <taxon>Actinomycetes</taxon>
        <taxon>Pseudonocardiales</taxon>
        <taxon>Pseudonocardiaceae</taxon>
        <taxon>Actinokineospora</taxon>
    </lineage>
</organism>
<proteinExistence type="inferred from homology"/>
<keyword evidence="6" id="KW-1185">Reference proteome</keyword>
<evidence type="ECO:0000256" key="2">
    <source>
        <dbReference type="ARBA" id="ARBA00006411"/>
    </source>
</evidence>
<gene>
    <name evidence="5" type="ORF">SAMN05192558_116112</name>
</gene>
<evidence type="ECO:0000313" key="5">
    <source>
        <dbReference type="EMBL" id="SDP83965.1"/>
    </source>
</evidence>
<evidence type="ECO:0000256" key="3">
    <source>
        <dbReference type="ARBA" id="ARBA00022490"/>
    </source>
</evidence>
<accession>A0A1H0W0C1</accession>
<dbReference type="AlphaFoldDB" id="A0A1H0W0C1"/>
<dbReference type="Proteomes" id="UP000199651">
    <property type="component" value="Unassembled WGS sequence"/>
</dbReference>
<comment type="subcellular location">
    <subcellularLocation>
        <location evidence="1">Cytoplasm</location>
    </subcellularLocation>
</comment>
<keyword evidence="3" id="KW-0963">Cytoplasm</keyword>